<dbReference type="SUPFAM" id="SSF52402">
    <property type="entry name" value="Adenine nucleotide alpha hydrolases-like"/>
    <property type="match status" value="1"/>
</dbReference>
<evidence type="ECO:0000256" key="6">
    <source>
        <dbReference type="HAMAP-Rule" id="MF_01161"/>
    </source>
</evidence>
<keyword evidence="9" id="KW-1185">Reference proteome</keyword>
<dbReference type="InterPro" id="IPR012094">
    <property type="entry name" value="tRNA_Ile_lys_synt"/>
</dbReference>
<evidence type="ECO:0000313" key="9">
    <source>
        <dbReference type="Proteomes" id="UP000315017"/>
    </source>
</evidence>
<feature type="binding site" evidence="6">
    <location>
        <begin position="24"/>
        <end position="29"/>
    </location>
    <ligand>
        <name>ATP</name>
        <dbReference type="ChEBI" id="CHEBI:30616"/>
    </ligand>
</feature>
<dbReference type="HAMAP" id="MF_01161">
    <property type="entry name" value="tRNA_Ile_lys_synt"/>
    <property type="match status" value="1"/>
</dbReference>
<dbReference type="EMBL" id="CP036274">
    <property type="protein sequence ID" value="QDU31615.1"/>
    <property type="molecule type" value="Genomic_DNA"/>
</dbReference>
<dbReference type="Gene3D" id="3.40.50.620">
    <property type="entry name" value="HUPs"/>
    <property type="match status" value="1"/>
</dbReference>
<comment type="subcellular location">
    <subcellularLocation>
        <location evidence="6">Cytoplasm</location>
    </subcellularLocation>
</comment>
<evidence type="ECO:0000259" key="7">
    <source>
        <dbReference type="Pfam" id="PF01171"/>
    </source>
</evidence>
<dbReference type="EC" id="6.3.4.19" evidence="6"/>
<accession>A0A517YN18</accession>
<keyword evidence="3 6" id="KW-0547">Nucleotide-binding</keyword>
<comment type="domain">
    <text evidence="6">The N-terminal region contains the highly conserved SGGXDS motif, predicted to be a P-loop motif involved in ATP binding.</text>
</comment>
<dbReference type="PANTHER" id="PTHR43033">
    <property type="entry name" value="TRNA(ILE)-LYSIDINE SYNTHASE-RELATED"/>
    <property type="match status" value="1"/>
</dbReference>
<comment type="function">
    <text evidence="6">Ligates lysine onto the cytidine present at position 34 of the AUA codon-specific tRNA(Ile) that contains the anticodon CAU, in an ATP-dependent manner. Cytidine is converted to lysidine, thus changing the amino acid specificity of the tRNA from methionine to isoleucine.</text>
</comment>
<dbReference type="InterPro" id="IPR011063">
    <property type="entry name" value="TilS/TtcA_N"/>
</dbReference>
<evidence type="ECO:0000256" key="5">
    <source>
        <dbReference type="ARBA" id="ARBA00048539"/>
    </source>
</evidence>
<dbReference type="AlphaFoldDB" id="A0A517YN18"/>
<sequence>MLNQLTTSWPVSEWRDVTVLVAVSGGADSVALLCGLHELRSHEHEAKGKLIVGHFNHRLRETADHDADFVKDLAADLQLPCEIGRAEEPLSATGGEGLEATARAARYEFLLRAAEKVGARYVVTAHTCDDQAETILHRVIRGTGLAGLAGIQRARPLSEAVTVIRPLLEVCRAEVVAYLSDRSQTFCLDESNEDLSFTRNRIRHALLPQVAAQYNPNVREALLRLAQLAGDAQQVIESRARELVEQAVHIKSTGEVRLDTRPLQGQPMHLVRELLIQVWKQQNWPLQQMGLDEWSNLATLVVGPGTMSNSATSSLNLPGSLRASKEAEQVTLLRLKSV</sequence>
<evidence type="ECO:0000256" key="4">
    <source>
        <dbReference type="ARBA" id="ARBA00022840"/>
    </source>
</evidence>
<dbReference type="GO" id="GO:0006400">
    <property type="term" value="P:tRNA modification"/>
    <property type="evidence" value="ECO:0007669"/>
    <property type="project" value="UniProtKB-UniRule"/>
</dbReference>
<gene>
    <name evidence="6 8" type="primary">tilS</name>
    <name evidence="8" type="ORF">ETAA8_67750</name>
</gene>
<dbReference type="CDD" id="cd01992">
    <property type="entry name" value="TilS_N"/>
    <property type="match status" value="1"/>
</dbReference>
<dbReference type="RefSeq" id="WP_145099040.1">
    <property type="nucleotide sequence ID" value="NZ_CP036274.1"/>
</dbReference>
<dbReference type="InterPro" id="IPR014729">
    <property type="entry name" value="Rossmann-like_a/b/a_fold"/>
</dbReference>
<name>A0A517YN18_9BACT</name>
<evidence type="ECO:0000256" key="2">
    <source>
        <dbReference type="ARBA" id="ARBA00022694"/>
    </source>
</evidence>
<comment type="similarity">
    <text evidence="6">Belongs to the tRNA(Ile)-lysidine synthase family.</text>
</comment>
<dbReference type="Proteomes" id="UP000315017">
    <property type="component" value="Chromosome"/>
</dbReference>
<feature type="domain" description="tRNA(Ile)-lysidine/2-thiocytidine synthase N-terminal" evidence="7">
    <location>
        <begin position="19"/>
        <end position="204"/>
    </location>
</feature>
<evidence type="ECO:0000256" key="3">
    <source>
        <dbReference type="ARBA" id="ARBA00022741"/>
    </source>
</evidence>
<dbReference type="KEGG" id="aagg:ETAA8_67750"/>
<comment type="catalytic activity">
    <reaction evidence="5 6">
        <text>cytidine(34) in tRNA(Ile2) + L-lysine + ATP = lysidine(34) in tRNA(Ile2) + AMP + diphosphate + H(+)</text>
        <dbReference type="Rhea" id="RHEA:43744"/>
        <dbReference type="Rhea" id="RHEA-COMP:10625"/>
        <dbReference type="Rhea" id="RHEA-COMP:10670"/>
        <dbReference type="ChEBI" id="CHEBI:15378"/>
        <dbReference type="ChEBI" id="CHEBI:30616"/>
        <dbReference type="ChEBI" id="CHEBI:32551"/>
        <dbReference type="ChEBI" id="CHEBI:33019"/>
        <dbReference type="ChEBI" id="CHEBI:82748"/>
        <dbReference type="ChEBI" id="CHEBI:83665"/>
        <dbReference type="ChEBI" id="CHEBI:456215"/>
        <dbReference type="EC" id="6.3.4.19"/>
    </reaction>
</comment>
<dbReference type="InterPro" id="IPR012795">
    <property type="entry name" value="tRNA_Ile_lys_synt_N"/>
</dbReference>
<dbReference type="Pfam" id="PF01171">
    <property type="entry name" value="ATP_bind_3"/>
    <property type="match status" value="1"/>
</dbReference>
<dbReference type="PANTHER" id="PTHR43033:SF1">
    <property type="entry name" value="TRNA(ILE)-LYSIDINE SYNTHASE-RELATED"/>
    <property type="match status" value="1"/>
</dbReference>
<keyword evidence="6" id="KW-0963">Cytoplasm</keyword>
<protein>
    <recommendedName>
        <fullName evidence="6">tRNA(Ile)-lysidine synthase</fullName>
        <ecNumber evidence="6">6.3.4.19</ecNumber>
    </recommendedName>
    <alternativeName>
        <fullName evidence="6">tRNA(Ile)-2-lysyl-cytidine synthase</fullName>
    </alternativeName>
    <alternativeName>
        <fullName evidence="6">tRNA(Ile)-lysidine synthetase</fullName>
    </alternativeName>
</protein>
<proteinExistence type="inferred from homology"/>
<keyword evidence="4 6" id="KW-0067">ATP-binding</keyword>
<dbReference type="OrthoDB" id="9807403at2"/>
<keyword evidence="1 6" id="KW-0436">Ligase</keyword>
<dbReference type="GO" id="GO:0005524">
    <property type="term" value="F:ATP binding"/>
    <property type="evidence" value="ECO:0007669"/>
    <property type="project" value="UniProtKB-UniRule"/>
</dbReference>
<dbReference type="NCBIfam" id="TIGR02432">
    <property type="entry name" value="lysidine_TilS_N"/>
    <property type="match status" value="1"/>
</dbReference>
<evidence type="ECO:0000256" key="1">
    <source>
        <dbReference type="ARBA" id="ARBA00022598"/>
    </source>
</evidence>
<evidence type="ECO:0000313" key="8">
    <source>
        <dbReference type="EMBL" id="QDU31615.1"/>
    </source>
</evidence>
<keyword evidence="2 6" id="KW-0819">tRNA processing</keyword>
<dbReference type="SUPFAM" id="SSF82829">
    <property type="entry name" value="MesJ substrate recognition domain-like"/>
    <property type="match status" value="1"/>
</dbReference>
<reference evidence="8 9" key="1">
    <citation type="submission" date="2019-02" db="EMBL/GenBank/DDBJ databases">
        <title>Deep-cultivation of Planctomycetes and their phenomic and genomic characterization uncovers novel biology.</title>
        <authorList>
            <person name="Wiegand S."/>
            <person name="Jogler M."/>
            <person name="Boedeker C."/>
            <person name="Pinto D."/>
            <person name="Vollmers J."/>
            <person name="Rivas-Marin E."/>
            <person name="Kohn T."/>
            <person name="Peeters S.H."/>
            <person name="Heuer A."/>
            <person name="Rast P."/>
            <person name="Oberbeckmann S."/>
            <person name="Bunk B."/>
            <person name="Jeske O."/>
            <person name="Meyerdierks A."/>
            <person name="Storesund J.E."/>
            <person name="Kallscheuer N."/>
            <person name="Luecker S."/>
            <person name="Lage O.M."/>
            <person name="Pohl T."/>
            <person name="Merkel B.J."/>
            <person name="Hornburger P."/>
            <person name="Mueller R.-W."/>
            <person name="Bruemmer F."/>
            <person name="Labrenz M."/>
            <person name="Spormann A.M."/>
            <person name="Op den Camp H."/>
            <person name="Overmann J."/>
            <person name="Amann R."/>
            <person name="Jetten M.S.M."/>
            <person name="Mascher T."/>
            <person name="Medema M.H."/>
            <person name="Devos D.P."/>
            <person name="Kaster A.-K."/>
            <person name="Ovreas L."/>
            <person name="Rohde M."/>
            <person name="Galperin M.Y."/>
            <person name="Jogler C."/>
        </authorList>
    </citation>
    <scope>NUCLEOTIDE SEQUENCE [LARGE SCALE GENOMIC DNA]</scope>
    <source>
        <strain evidence="8 9">ETA_A8</strain>
    </source>
</reference>
<organism evidence="8 9">
    <name type="scientific">Anatilimnocola aggregata</name>
    <dbReference type="NCBI Taxonomy" id="2528021"/>
    <lineage>
        <taxon>Bacteria</taxon>
        <taxon>Pseudomonadati</taxon>
        <taxon>Planctomycetota</taxon>
        <taxon>Planctomycetia</taxon>
        <taxon>Pirellulales</taxon>
        <taxon>Pirellulaceae</taxon>
        <taxon>Anatilimnocola</taxon>
    </lineage>
</organism>
<dbReference type="GO" id="GO:0005737">
    <property type="term" value="C:cytoplasm"/>
    <property type="evidence" value="ECO:0007669"/>
    <property type="project" value="UniProtKB-SubCell"/>
</dbReference>
<dbReference type="GO" id="GO:0032267">
    <property type="term" value="F:tRNA(Ile)-lysidine synthase activity"/>
    <property type="evidence" value="ECO:0007669"/>
    <property type="project" value="UniProtKB-EC"/>
</dbReference>